<accession>A0A0H1BI57</accession>
<feature type="compositionally biased region" description="Low complexity" evidence="1">
    <location>
        <begin position="135"/>
        <end position="146"/>
    </location>
</feature>
<dbReference type="EMBL" id="LDEV01001697">
    <property type="protein sequence ID" value="KLJ11214.1"/>
    <property type="molecule type" value="Genomic_DNA"/>
</dbReference>
<feature type="compositionally biased region" description="Polar residues" evidence="1">
    <location>
        <begin position="235"/>
        <end position="257"/>
    </location>
</feature>
<reference evidence="3" key="1">
    <citation type="journal article" date="2015" name="PLoS Genet.">
        <title>The dynamic genome and transcriptome of the human fungal pathogen Blastomyces and close relative Emmonsia.</title>
        <authorList>
            <person name="Munoz J.F."/>
            <person name="Gauthier G.M."/>
            <person name="Desjardins C.A."/>
            <person name="Gallo J.E."/>
            <person name="Holder J."/>
            <person name="Sullivan T.D."/>
            <person name="Marty A.J."/>
            <person name="Carmen J.C."/>
            <person name="Chen Z."/>
            <person name="Ding L."/>
            <person name="Gujja S."/>
            <person name="Magrini V."/>
            <person name="Misas E."/>
            <person name="Mitreva M."/>
            <person name="Priest M."/>
            <person name="Saif S."/>
            <person name="Whiston E.A."/>
            <person name="Young S."/>
            <person name="Zeng Q."/>
            <person name="Goldman W.E."/>
            <person name="Mardis E.R."/>
            <person name="Taylor J.W."/>
            <person name="McEwen J.G."/>
            <person name="Clay O.K."/>
            <person name="Klein B.S."/>
            <person name="Cuomo C.A."/>
        </authorList>
    </citation>
    <scope>NUCLEOTIDE SEQUENCE [LARGE SCALE GENOMIC DNA]</scope>
    <source>
        <strain evidence="3">UAMH 139</strain>
    </source>
</reference>
<feature type="region of interest" description="Disordered" evidence="1">
    <location>
        <begin position="300"/>
        <end position="472"/>
    </location>
</feature>
<feature type="compositionally biased region" description="Low complexity" evidence="1">
    <location>
        <begin position="395"/>
        <end position="411"/>
    </location>
</feature>
<protein>
    <submittedName>
        <fullName evidence="2">Uncharacterized protein</fullName>
    </submittedName>
</protein>
<dbReference type="STRING" id="2060906.A0A0H1BI57"/>
<dbReference type="AlphaFoldDB" id="A0A0H1BI57"/>
<dbReference type="Proteomes" id="UP000053573">
    <property type="component" value="Unassembled WGS sequence"/>
</dbReference>
<feature type="region of interest" description="Disordered" evidence="1">
    <location>
        <begin position="1"/>
        <end position="77"/>
    </location>
</feature>
<feature type="compositionally biased region" description="Basic and acidic residues" evidence="1">
    <location>
        <begin position="224"/>
        <end position="234"/>
    </location>
</feature>
<evidence type="ECO:0000313" key="3">
    <source>
        <dbReference type="Proteomes" id="UP000053573"/>
    </source>
</evidence>
<evidence type="ECO:0000313" key="2">
    <source>
        <dbReference type="EMBL" id="KLJ11214.1"/>
    </source>
</evidence>
<organism evidence="2 3">
    <name type="scientific">Blastomyces silverae</name>
    <dbReference type="NCBI Taxonomy" id="2060906"/>
    <lineage>
        <taxon>Eukaryota</taxon>
        <taxon>Fungi</taxon>
        <taxon>Dikarya</taxon>
        <taxon>Ascomycota</taxon>
        <taxon>Pezizomycotina</taxon>
        <taxon>Eurotiomycetes</taxon>
        <taxon>Eurotiomycetidae</taxon>
        <taxon>Onygenales</taxon>
        <taxon>Ajellomycetaceae</taxon>
        <taxon>Blastomyces</taxon>
    </lineage>
</organism>
<evidence type="ECO:0000256" key="1">
    <source>
        <dbReference type="SAM" id="MobiDB-lite"/>
    </source>
</evidence>
<gene>
    <name evidence="2" type="ORF">EMPG_13496</name>
</gene>
<feature type="region of interest" description="Disordered" evidence="1">
    <location>
        <begin position="214"/>
        <end position="279"/>
    </location>
</feature>
<feature type="compositionally biased region" description="Basic and acidic residues" evidence="1">
    <location>
        <begin position="356"/>
        <end position="375"/>
    </location>
</feature>
<proteinExistence type="predicted"/>
<feature type="region of interest" description="Disordered" evidence="1">
    <location>
        <begin position="126"/>
        <end position="152"/>
    </location>
</feature>
<feature type="compositionally biased region" description="Low complexity" evidence="1">
    <location>
        <begin position="300"/>
        <end position="309"/>
    </location>
</feature>
<feature type="compositionally biased region" description="Polar residues" evidence="1">
    <location>
        <begin position="316"/>
        <end position="326"/>
    </location>
</feature>
<name>A0A0H1BI57_9EURO</name>
<feature type="compositionally biased region" description="Polar residues" evidence="1">
    <location>
        <begin position="343"/>
        <end position="355"/>
    </location>
</feature>
<comment type="caution">
    <text evidence="2">The sequence shown here is derived from an EMBL/GenBank/DDBJ whole genome shotgun (WGS) entry which is preliminary data.</text>
</comment>
<feature type="region of interest" description="Disordered" evidence="1">
    <location>
        <begin position="520"/>
        <end position="546"/>
    </location>
</feature>
<feature type="compositionally biased region" description="Low complexity" evidence="1">
    <location>
        <begin position="435"/>
        <end position="449"/>
    </location>
</feature>
<keyword evidence="3" id="KW-1185">Reference proteome</keyword>
<dbReference type="OrthoDB" id="4203213at2759"/>
<sequence length="659" mass="72012">MAAAAAQAMRSAELHRKFSNPRPSINVTDIRPADIYPRYESEEEEISEAEASGRTESVFSPIENDSDTGVSEPEEMGFDSPQVARENYTSDDEFALQIPIFPTSEATISRAGSINTVKRASCITLMPPLQPQPTKPTSTASSTSTPTSPPMFPAIEPTFATNHTTKAEALQYLRSLYSETASSDDEDFAHTSFLIATPVSFYAPESKPQMISIEPPAAQSSKSRATETEQRREPTSITSQTSPKSSPSNLGVKNRISSLKFGKYSKKRSSTQPVSEPTFPIKTRFSNASVHSLSNLTWRSGSALSSNSESEPHLSVASTESRSATPFPQRRRSLLPSPRMPEQRSTSNRHQTTQRRVADEVKFEENPRGTDDRRTSKAKKKKNIPPVPQITGIAISSDVSSPGSIESSPDSFPSTPLRDQRLTPNPLLPTHGASRRSSSIKSPINSSPSPITPMDISANFPLPDIPNSDSLQTATKRRGFHERTHSINSLASTTSMPNFASLDNSSPRSATRRYRQQFYPTDAFPSERPPSRESVNPAFLKPNPRNTYTFTPRGSISTANLSNLSSVSTATSRSNSPADVNNLSWNYHTGTWNTSEAPGADSVKAPLRKSAHSKGIKRLYETSESVSRVGTKAFNGLGSILRKKHVASGDERWSSNRVV</sequence>